<dbReference type="EC" id="3.6.1.-" evidence="6"/>
<dbReference type="InterPro" id="IPR013961">
    <property type="entry name" value="RAI1"/>
</dbReference>
<dbReference type="GO" id="GO:0046872">
    <property type="term" value="F:metal ion binding"/>
    <property type="evidence" value="ECO:0007669"/>
    <property type="project" value="UniProtKB-KW"/>
</dbReference>
<evidence type="ECO:0000313" key="9">
    <source>
        <dbReference type="EMBL" id="TRM64325.1"/>
    </source>
</evidence>
<dbReference type="AlphaFoldDB" id="A0A550CHP3"/>
<dbReference type="InterPro" id="IPR039039">
    <property type="entry name" value="RAI1-like_fam"/>
</dbReference>
<dbReference type="GO" id="GO:0005634">
    <property type="term" value="C:nucleus"/>
    <property type="evidence" value="ECO:0007669"/>
    <property type="project" value="UniProtKB-SubCell"/>
</dbReference>
<comment type="similarity">
    <text evidence="2 6">Belongs to the DXO/Dom3Z family.</text>
</comment>
<name>A0A550CHP3_9AGAR</name>
<dbReference type="STRING" id="97359.A0A550CHP3"/>
<accession>A0A550CHP3</accession>
<evidence type="ECO:0000256" key="3">
    <source>
        <dbReference type="ARBA" id="ARBA00044676"/>
    </source>
</evidence>
<comment type="catalytic activity">
    <reaction evidence="5">
        <text>a 5'-end NAD(+)-phospho-ribonucleoside in mRNA + H2O = a 5'-end phospho-ribonucleoside in mRNA + NAD(+) + H(+)</text>
        <dbReference type="Rhea" id="RHEA:60880"/>
        <dbReference type="Rhea" id="RHEA-COMP:15692"/>
        <dbReference type="Rhea" id="RHEA-COMP:15698"/>
        <dbReference type="ChEBI" id="CHEBI:15377"/>
        <dbReference type="ChEBI" id="CHEBI:15378"/>
        <dbReference type="ChEBI" id="CHEBI:57540"/>
        <dbReference type="ChEBI" id="CHEBI:138282"/>
        <dbReference type="ChEBI" id="CHEBI:144029"/>
    </reaction>
    <physiologicalReaction direction="left-to-right" evidence="5">
        <dbReference type="Rhea" id="RHEA:60881"/>
    </physiologicalReaction>
</comment>
<keyword evidence="6" id="KW-0547">Nucleotide-binding</keyword>
<feature type="domain" description="RAI1-like" evidence="8">
    <location>
        <begin position="195"/>
        <end position="539"/>
    </location>
</feature>
<evidence type="ECO:0000256" key="1">
    <source>
        <dbReference type="ARBA" id="ARBA00001968"/>
    </source>
</evidence>
<evidence type="ECO:0000313" key="10">
    <source>
        <dbReference type="Proteomes" id="UP000320762"/>
    </source>
</evidence>
<keyword evidence="6" id="KW-0479">Metal-binding</keyword>
<keyword evidence="6" id="KW-0539">Nucleus</keyword>
<keyword evidence="6" id="KW-0694">RNA-binding</keyword>
<dbReference type="OrthoDB" id="5853397at2759"/>
<keyword evidence="10" id="KW-1185">Reference proteome</keyword>
<sequence>MPSGLLVPGVWRVKTALNAAGIIDDCAFFINDRDAVKWRIGRRQAVINKSLKRDVFDIMHREEYVSDDSVSEMVVSLQALPEGVEKSAAMVDRVVHMHSQWPERGHLIVRLNKETWLPVDLLKAIDNKMFVACAHIGTRKRTASAEREDEPEAKSRKVAPLADASASAGKAAEGSEQHLAFPSTSQPPRRAPTFQQPSPLISFSYTPQRELEFTDSALRYYVAPPRGVKLDYGYERWIRRPEERGRLDGLLRAYARVLERGGVGDIGIVSWRGVMTKILTAPYEERDGWDLNVMCVNGTLYLEEHLSEARLKEKNEMEPRHMKMSYYGYAFESYCTSETPSRAGRPVGVAVDAPFAWSGDVDTNVQWCSVVKTKLGNTRMVIGGEVDCVEGHYSNRTDTFVELKTSMTIRGPPDHAKFEKKLLKFYFQSFLLGVPKIIVGFRTPAGVVKEVETFKTMEIPRMVRGKAGAWDPAVCLNWGEQFFDFLRTNMVSGSDSSVWRVRFAPRAGVTLSMLDEAGVADVAGAEAEDRVGFLPRWYWTQVAGASGSDGVRADAPTSHARPSQPERTIGASGWHI</sequence>
<comment type="subcellular location">
    <subcellularLocation>
        <location evidence="6">Nucleus</location>
    </subcellularLocation>
</comment>
<proteinExistence type="inferred from homology"/>
<evidence type="ECO:0000256" key="5">
    <source>
        <dbReference type="ARBA" id="ARBA00048124"/>
    </source>
</evidence>
<dbReference type="EMBL" id="VDMD01000007">
    <property type="protein sequence ID" value="TRM64325.1"/>
    <property type="molecule type" value="Genomic_DNA"/>
</dbReference>
<dbReference type="GO" id="GO:0000166">
    <property type="term" value="F:nucleotide binding"/>
    <property type="evidence" value="ECO:0007669"/>
    <property type="project" value="UniProtKB-KW"/>
</dbReference>
<dbReference type="GO" id="GO:0004518">
    <property type="term" value="F:nuclease activity"/>
    <property type="evidence" value="ECO:0007669"/>
    <property type="project" value="UniProtKB-KW"/>
</dbReference>
<dbReference type="GO" id="GO:0110155">
    <property type="term" value="P:NAD-cap decapping"/>
    <property type="evidence" value="ECO:0007669"/>
    <property type="project" value="TreeGrafter"/>
</dbReference>
<evidence type="ECO:0000256" key="6">
    <source>
        <dbReference type="RuleBase" id="RU367113"/>
    </source>
</evidence>
<dbReference type="GO" id="GO:0003723">
    <property type="term" value="F:RNA binding"/>
    <property type="evidence" value="ECO:0007669"/>
    <property type="project" value="UniProtKB-KW"/>
</dbReference>
<dbReference type="PANTHER" id="PTHR12395">
    <property type="entry name" value="DOM-3 RELATED"/>
    <property type="match status" value="1"/>
</dbReference>
<comment type="catalytic activity">
    <reaction evidence="3">
        <text>a 5'-end (N(7)-methyl 5'-triphosphoguanosine)-ribonucleoside-ribonucleotide in mRNA + H2O = a (N(7)-methyl 5'-triphosphoguanosine)-nucleoside + a 5'-end phospho-ribonucleoside in mRNA + H(+)</text>
        <dbReference type="Rhea" id="RHEA:66928"/>
        <dbReference type="Rhea" id="RHEA-COMP:15692"/>
        <dbReference type="Rhea" id="RHEA-COMP:17313"/>
        <dbReference type="ChEBI" id="CHEBI:15377"/>
        <dbReference type="ChEBI" id="CHEBI:15378"/>
        <dbReference type="ChEBI" id="CHEBI:138282"/>
        <dbReference type="ChEBI" id="CHEBI:172876"/>
        <dbReference type="ChEBI" id="CHEBI:172877"/>
    </reaction>
    <physiologicalReaction direction="left-to-right" evidence="3">
        <dbReference type="Rhea" id="RHEA:66929"/>
    </physiologicalReaction>
</comment>
<feature type="region of interest" description="Disordered" evidence="7">
    <location>
        <begin position="140"/>
        <end position="198"/>
    </location>
</feature>
<dbReference type="Proteomes" id="UP000320762">
    <property type="component" value="Unassembled WGS sequence"/>
</dbReference>
<evidence type="ECO:0000256" key="2">
    <source>
        <dbReference type="ARBA" id="ARBA00006562"/>
    </source>
</evidence>
<feature type="compositionally biased region" description="Polar residues" evidence="7">
    <location>
        <begin position="182"/>
        <end position="198"/>
    </location>
</feature>
<dbReference type="GO" id="GO:0000956">
    <property type="term" value="P:nuclear-transcribed mRNA catabolic process"/>
    <property type="evidence" value="ECO:0007669"/>
    <property type="project" value="TreeGrafter"/>
</dbReference>
<comment type="cofactor">
    <cofactor evidence="1 6">
        <name>a divalent metal cation</name>
        <dbReference type="ChEBI" id="CHEBI:60240"/>
    </cofactor>
</comment>
<comment type="catalytic activity">
    <reaction evidence="4">
        <text>a 5'-end triphospho-ribonucleoside in mRNA + H2O = a 5'-end phospho-ribonucleoside in mRNA + diphosphate + H(+)</text>
        <dbReference type="Rhea" id="RHEA:78683"/>
        <dbReference type="Rhea" id="RHEA-COMP:15692"/>
        <dbReference type="Rhea" id="RHEA-COMP:17164"/>
        <dbReference type="ChEBI" id="CHEBI:15377"/>
        <dbReference type="ChEBI" id="CHEBI:15378"/>
        <dbReference type="ChEBI" id="CHEBI:33019"/>
        <dbReference type="ChEBI" id="CHEBI:138282"/>
        <dbReference type="ChEBI" id="CHEBI:167618"/>
    </reaction>
    <physiologicalReaction direction="left-to-right" evidence="4">
        <dbReference type="Rhea" id="RHEA:78684"/>
    </physiologicalReaction>
</comment>
<dbReference type="Pfam" id="PF08652">
    <property type="entry name" value="RAI1"/>
    <property type="match status" value="1"/>
</dbReference>
<evidence type="ECO:0000256" key="4">
    <source>
        <dbReference type="ARBA" id="ARBA00044692"/>
    </source>
</evidence>
<gene>
    <name evidence="9" type="ORF">BD626DRAFT_401182</name>
</gene>
<comment type="function">
    <text evidence="6">Decapping enzyme for NAD-capped RNAs: specifically hydrolyzes the nicotinamide adenine dinucleotide (NAD) cap from a subset of RNAs by removing the entire NAD moiety from the 5'-end of an NAD-capped RNA.</text>
</comment>
<feature type="region of interest" description="Disordered" evidence="7">
    <location>
        <begin position="546"/>
        <end position="576"/>
    </location>
</feature>
<dbReference type="PANTHER" id="PTHR12395:SF9">
    <property type="entry name" value="DECAPPING AND EXORIBONUCLEASE PROTEIN"/>
    <property type="match status" value="1"/>
</dbReference>
<comment type="caution">
    <text evidence="9">The sequence shown here is derived from an EMBL/GenBank/DDBJ whole genome shotgun (WGS) entry which is preliminary data.</text>
</comment>
<feature type="compositionally biased region" description="Low complexity" evidence="7">
    <location>
        <begin position="162"/>
        <end position="174"/>
    </location>
</feature>
<keyword evidence="6" id="KW-0378">Hydrolase</keyword>
<dbReference type="GO" id="GO:0034353">
    <property type="term" value="F:mRNA 5'-diphosphatase activity"/>
    <property type="evidence" value="ECO:0007669"/>
    <property type="project" value="TreeGrafter"/>
</dbReference>
<protein>
    <recommendedName>
        <fullName evidence="6">Decapping nuclease</fullName>
        <ecNumber evidence="6">3.6.1.-</ecNumber>
    </recommendedName>
</protein>
<evidence type="ECO:0000259" key="8">
    <source>
        <dbReference type="Pfam" id="PF08652"/>
    </source>
</evidence>
<reference evidence="9 10" key="1">
    <citation type="journal article" date="2019" name="New Phytol.">
        <title>Comparative genomics reveals unique wood-decay strategies and fruiting body development in the Schizophyllaceae.</title>
        <authorList>
            <person name="Almasi E."/>
            <person name="Sahu N."/>
            <person name="Krizsan K."/>
            <person name="Balint B."/>
            <person name="Kovacs G.M."/>
            <person name="Kiss B."/>
            <person name="Cseklye J."/>
            <person name="Drula E."/>
            <person name="Henrissat B."/>
            <person name="Nagy I."/>
            <person name="Chovatia M."/>
            <person name="Adam C."/>
            <person name="LaButti K."/>
            <person name="Lipzen A."/>
            <person name="Riley R."/>
            <person name="Grigoriev I.V."/>
            <person name="Nagy L.G."/>
        </authorList>
    </citation>
    <scope>NUCLEOTIDE SEQUENCE [LARGE SCALE GENOMIC DNA]</scope>
    <source>
        <strain evidence="9 10">NL-1724</strain>
    </source>
</reference>
<organism evidence="9 10">
    <name type="scientific">Schizophyllum amplum</name>
    <dbReference type="NCBI Taxonomy" id="97359"/>
    <lineage>
        <taxon>Eukaryota</taxon>
        <taxon>Fungi</taxon>
        <taxon>Dikarya</taxon>
        <taxon>Basidiomycota</taxon>
        <taxon>Agaricomycotina</taxon>
        <taxon>Agaricomycetes</taxon>
        <taxon>Agaricomycetidae</taxon>
        <taxon>Agaricales</taxon>
        <taxon>Schizophyllaceae</taxon>
        <taxon>Schizophyllum</taxon>
    </lineage>
</organism>
<keyword evidence="6" id="KW-0540">Nuclease</keyword>
<evidence type="ECO:0000256" key="7">
    <source>
        <dbReference type="SAM" id="MobiDB-lite"/>
    </source>
</evidence>
<dbReference type="GO" id="GO:0005829">
    <property type="term" value="C:cytosol"/>
    <property type="evidence" value="ECO:0007669"/>
    <property type="project" value="TreeGrafter"/>
</dbReference>